<evidence type="ECO:0000256" key="1">
    <source>
        <dbReference type="SAM" id="Phobius"/>
    </source>
</evidence>
<name>B7IZP3_BACC2</name>
<dbReference type="Proteomes" id="UP000006744">
    <property type="component" value="Plasmid pG9842_140"/>
</dbReference>
<evidence type="ECO:0000313" key="2">
    <source>
        <dbReference type="EMBL" id="ACK98777.1"/>
    </source>
</evidence>
<geneLocation type="plasmid" evidence="2 3">
    <name>pG9842_140</name>
</geneLocation>
<feature type="transmembrane region" description="Helical" evidence="1">
    <location>
        <begin position="36"/>
        <end position="60"/>
    </location>
</feature>
<protein>
    <submittedName>
        <fullName evidence="2">Uncharacterized protein</fullName>
    </submittedName>
</protein>
<dbReference type="KEGG" id="bcg:BCG9842_A0050"/>
<organism evidence="2 3">
    <name type="scientific">Bacillus cereus (strain G9842)</name>
    <dbReference type="NCBI Taxonomy" id="405531"/>
    <lineage>
        <taxon>Bacteria</taxon>
        <taxon>Bacillati</taxon>
        <taxon>Bacillota</taxon>
        <taxon>Bacilli</taxon>
        <taxon>Bacillales</taxon>
        <taxon>Bacillaceae</taxon>
        <taxon>Bacillus</taxon>
        <taxon>Bacillus cereus group</taxon>
    </lineage>
</organism>
<keyword evidence="1" id="KW-0472">Membrane</keyword>
<feature type="transmembrane region" description="Helical" evidence="1">
    <location>
        <begin position="81"/>
        <end position="102"/>
    </location>
</feature>
<feature type="transmembrane region" description="Helical" evidence="1">
    <location>
        <begin position="108"/>
        <end position="130"/>
    </location>
</feature>
<keyword evidence="2" id="KW-0614">Plasmid</keyword>
<feature type="transmembrane region" description="Helical" evidence="1">
    <location>
        <begin position="12"/>
        <end position="30"/>
    </location>
</feature>
<keyword evidence="1" id="KW-0812">Transmembrane</keyword>
<dbReference type="AlphaFoldDB" id="B7IZP3"/>
<dbReference type="HOGENOM" id="CLU_1736820_0_0_9"/>
<proteinExistence type="predicted"/>
<dbReference type="EMBL" id="CP001188">
    <property type="protein sequence ID" value="ACK98777.1"/>
    <property type="molecule type" value="Genomic_DNA"/>
</dbReference>
<keyword evidence="1" id="KW-1133">Transmembrane helix</keyword>
<gene>
    <name evidence="2" type="ordered locus">BCG9842_A0050</name>
</gene>
<evidence type="ECO:0000313" key="3">
    <source>
        <dbReference type="Proteomes" id="UP000006744"/>
    </source>
</evidence>
<accession>B7IZP3</accession>
<reference evidence="2 3" key="1">
    <citation type="submission" date="2008-10" db="EMBL/GenBank/DDBJ databases">
        <title>Genome sequence of Bacillus cereus G9842.</title>
        <authorList>
            <person name="Dodson R.J."/>
            <person name="Durkin A.S."/>
            <person name="Rosovitz M.J."/>
            <person name="Rasko D.A."/>
            <person name="Hoffmaster A."/>
            <person name="Ravel J."/>
            <person name="Sutton G."/>
        </authorList>
    </citation>
    <scope>NUCLEOTIDE SEQUENCE [LARGE SCALE GENOMIC DNA]</scope>
    <source>
        <strain evidence="2 3">G9842</strain>
        <plasmid evidence="2 3">pG9842_140</plasmid>
    </source>
</reference>
<sequence>MNKYNKGNKDLNYLYIIISIITFVFMLINIGTDCEIFTLITSTKVFIYAITLYGLIKLDIYMKINILKNEREERKMKSIKFFSNSNFFFSSVLLISLFMLLFQNTVESVTTLFICLLITSIGLLLVNIYFTTDRALKMHSSILNDEKEEK</sequence>